<feature type="region of interest" description="Disordered" evidence="1">
    <location>
        <begin position="1"/>
        <end position="20"/>
    </location>
</feature>
<evidence type="ECO:0008006" key="4">
    <source>
        <dbReference type="Google" id="ProtNLM"/>
    </source>
</evidence>
<evidence type="ECO:0000313" key="2">
    <source>
        <dbReference type="EMBL" id="UGS35231.1"/>
    </source>
</evidence>
<organism evidence="2 3">
    <name type="scientific">Capillimicrobium parvum</name>
    <dbReference type="NCBI Taxonomy" id="2884022"/>
    <lineage>
        <taxon>Bacteria</taxon>
        <taxon>Bacillati</taxon>
        <taxon>Actinomycetota</taxon>
        <taxon>Thermoleophilia</taxon>
        <taxon>Solirubrobacterales</taxon>
        <taxon>Capillimicrobiaceae</taxon>
        <taxon>Capillimicrobium</taxon>
    </lineage>
</organism>
<evidence type="ECO:0000313" key="3">
    <source>
        <dbReference type="Proteomes" id="UP001162834"/>
    </source>
</evidence>
<accession>A0A9E6XVL1</accession>
<sequence>MSLTTWDAKRMAGDDQGPERHINIHFSPEIMAGVYANFANVSHSDYEFTITFARVDHEVEDDEIPGVVVSRVNLSPRFMRELIDAMEDNYSKWRTREGIKNLPEFGGEQPPQPQ</sequence>
<feature type="compositionally biased region" description="Basic and acidic residues" evidence="1">
    <location>
        <begin position="7"/>
        <end position="20"/>
    </location>
</feature>
<protein>
    <recommendedName>
        <fullName evidence="4">DUF3467 domain-containing protein</fullName>
    </recommendedName>
</protein>
<dbReference type="InterPro" id="IPR021857">
    <property type="entry name" value="DUF3467"/>
</dbReference>
<dbReference type="AlphaFoldDB" id="A0A9E6XVL1"/>
<dbReference type="KEGG" id="sbae:DSM104329_01616"/>
<keyword evidence="3" id="KW-1185">Reference proteome</keyword>
<dbReference type="EMBL" id="CP087164">
    <property type="protein sequence ID" value="UGS35231.1"/>
    <property type="molecule type" value="Genomic_DNA"/>
</dbReference>
<dbReference type="Proteomes" id="UP001162834">
    <property type="component" value="Chromosome"/>
</dbReference>
<evidence type="ECO:0000256" key="1">
    <source>
        <dbReference type="SAM" id="MobiDB-lite"/>
    </source>
</evidence>
<gene>
    <name evidence="2" type="ORF">DSM104329_01616</name>
</gene>
<name>A0A9E6XVL1_9ACTN</name>
<proteinExistence type="predicted"/>
<reference evidence="2" key="1">
    <citation type="journal article" date="2022" name="Int. J. Syst. Evol. Microbiol.">
        <title>Pseudomonas aegrilactucae sp. nov. and Pseudomonas morbosilactucae sp. nov., pathogens causing bacterial rot of lettuce in Japan.</title>
        <authorList>
            <person name="Sawada H."/>
            <person name="Fujikawa T."/>
            <person name="Satou M."/>
        </authorList>
    </citation>
    <scope>NUCLEOTIDE SEQUENCE</scope>
    <source>
        <strain evidence="2">0166_1</strain>
    </source>
</reference>
<dbReference type="Pfam" id="PF11950">
    <property type="entry name" value="DUF3467"/>
    <property type="match status" value="1"/>
</dbReference>